<sequence length="555" mass="63355">MYQQIKDMPLQQQAEMITRDLVGVKSVNGTPGEVDIAGRLEAIIRSFPFFEKHPDLVWTQRLKGDGLGRKNVFAFLESKVPTDRTVIYHGHMDTVGTHDFGAIESFALDPDYLETFFKDYDKDADVKMDAESGDWLFGRGALDMKSGDAVHLSNLLYYSEHRDELKGNLLVMFNPVEENDHEGAMEAVDELIRLRRERHLTYLLAINGDFVSPLYRGDPHRYVYTGSAGKLLGCFYIRGRETHVGETLAGIDPTWIASKINIALNNNMDVAEKIPGEVILPPSCLYQRDSKSFYNVQTAGAAHLYFNYFLYERSPKDALRHLERAAENACQDLEVFLKKQYTKFSGNCGLKADPPDWSTTVMTYGTFAEEARAMGVDVEEVTEKTIQEHPSEEFRRISYKIIEALEAAAEDYRPKVIVFFAPPYCPHNYLRTEIDEERRCDDLLDRILAKAGEETGEPFAKKRFFPYLADSSYLSMNETAEETKEILENFPGWGRTYSIPIDRIRQLNIPVLDMGVYGKKAHTWMERVYKPYSFGVLPGMIREMTEGVLSEKSEA</sequence>
<dbReference type="GO" id="GO:0016787">
    <property type="term" value="F:hydrolase activity"/>
    <property type="evidence" value="ECO:0007669"/>
    <property type="project" value="InterPro"/>
</dbReference>
<dbReference type="Proteomes" id="UP000654670">
    <property type="component" value="Unassembled WGS sequence"/>
</dbReference>
<dbReference type="SUPFAM" id="SSF53187">
    <property type="entry name" value="Zn-dependent exopeptidases"/>
    <property type="match status" value="1"/>
</dbReference>
<dbReference type="PANTHER" id="PTHR43808:SF27">
    <property type="entry name" value="PROTEIN ROCB"/>
    <property type="match status" value="1"/>
</dbReference>
<keyword evidence="2" id="KW-1185">Reference proteome</keyword>
<dbReference type="PIRSF" id="PIRSF010386">
    <property type="entry name" value="RocB"/>
    <property type="match status" value="1"/>
</dbReference>
<dbReference type="AlphaFoldDB" id="A0A917S288"/>
<proteinExistence type="predicted"/>
<dbReference type="Pfam" id="PF01546">
    <property type="entry name" value="Peptidase_M20"/>
    <property type="match status" value="1"/>
</dbReference>
<evidence type="ECO:0000313" key="1">
    <source>
        <dbReference type="EMBL" id="GGL52474.1"/>
    </source>
</evidence>
<dbReference type="PANTHER" id="PTHR43808">
    <property type="entry name" value="ACETYLORNITHINE DEACETYLASE"/>
    <property type="match status" value="1"/>
</dbReference>
<evidence type="ECO:0000313" key="2">
    <source>
        <dbReference type="Proteomes" id="UP000654670"/>
    </source>
</evidence>
<reference evidence="1" key="1">
    <citation type="journal article" date="2014" name="Int. J. Syst. Evol. Microbiol.">
        <title>Complete genome sequence of Corynebacterium casei LMG S-19264T (=DSM 44701T), isolated from a smear-ripened cheese.</title>
        <authorList>
            <consortium name="US DOE Joint Genome Institute (JGI-PGF)"/>
            <person name="Walter F."/>
            <person name="Albersmeier A."/>
            <person name="Kalinowski J."/>
            <person name="Ruckert C."/>
        </authorList>
    </citation>
    <scope>NUCLEOTIDE SEQUENCE</scope>
    <source>
        <strain evidence="1">JCM 15325</strain>
    </source>
</reference>
<name>A0A917S288_9BACL</name>
<dbReference type="RefSeq" id="WP_188802538.1">
    <property type="nucleotide sequence ID" value="NZ_BMOK01000005.1"/>
</dbReference>
<accession>A0A917S288</accession>
<dbReference type="InterPro" id="IPR012166">
    <property type="entry name" value="Uncharacterised_RocB"/>
</dbReference>
<dbReference type="EMBL" id="BMOK01000005">
    <property type="protein sequence ID" value="GGL52474.1"/>
    <property type="molecule type" value="Genomic_DNA"/>
</dbReference>
<dbReference type="Gene3D" id="3.40.630.10">
    <property type="entry name" value="Zn peptidases"/>
    <property type="match status" value="1"/>
</dbReference>
<dbReference type="InterPro" id="IPR050072">
    <property type="entry name" value="Peptidase_M20A"/>
</dbReference>
<protein>
    <submittedName>
        <fullName evidence="1">Protein RocB</fullName>
    </submittedName>
</protein>
<dbReference type="InterPro" id="IPR002933">
    <property type="entry name" value="Peptidase_M20"/>
</dbReference>
<reference evidence="1" key="2">
    <citation type="submission" date="2020-09" db="EMBL/GenBank/DDBJ databases">
        <authorList>
            <person name="Sun Q."/>
            <person name="Ohkuma M."/>
        </authorList>
    </citation>
    <scope>NUCLEOTIDE SEQUENCE</scope>
    <source>
        <strain evidence="1">JCM 15325</strain>
    </source>
</reference>
<comment type="caution">
    <text evidence="1">The sequence shown here is derived from an EMBL/GenBank/DDBJ whole genome shotgun (WGS) entry which is preliminary data.</text>
</comment>
<gene>
    <name evidence="1" type="primary">rocB</name>
    <name evidence="1" type="ORF">GCM10007968_15660</name>
</gene>
<organism evidence="1 2">
    <name type="scientific">Sporolactobacillus putidus</name>
    <dbReference type="NCBI Taxonomy" id="492735"/>
    <lineage>
        <taxon>Bacteria</taxon>
        <taxon>Bacillati</taxon>
        <taxon>Bacillota</taxon>
        <taxon>Bacilli</taxon>
        <taxon>Bacillales</taxon>
        <taxon>Sporolactobacillaceae</taxon>
        <taxon>Sporolactobacillus</taxon>
    </lineage>
</organism>